<dbReference type="AlphaFoldDB" id="A0AB34K0Y7"/>
<keyword evidence="3" id="KW-1185">Reference proteome</keyword>
<accession>A0AB34K0Y7</accession>
<reference evidence="2 3" key="1">
    <citation type="journal article" date="2024" name="Science">
        <title>Giant polyketide synthase enzymes in the biosynthesis of giant marine polyether toxins.</title>
        <authorList>
            <person name="Fallon T.R."/>
            <person name="Shende V.V."/>
            <person name="Wierzbicki I.H."/>
            <person name="Pendleton A.L."/>
            <person name="Watervoot N.F."/>
            <person name="Auber R.P."/>
            <person name="Gonzalez D.J."/>
            <person name="Wisecaver J.H."/>
            <person name="Moore B.S."/>
        </authorList>
    </citation>
    <scope>NUCLEOTIDE SEQUENCE [LARGE SCALE GENOMIC DNA]</scope>
    <source>
        <strain evidence="2 3">12B1</strain>
    </source>
</reference>
<dbReference type="Proteomes" id="UP001515480">
    <property type="component" value="Unassembled WGS sequence"/>
</dbReference>
<gene>
    <name evidence="2" type="ORF">AB1Y20_015240</name>
</gene>
<feature type="compositionally biased region" description="Pro residues" evidence="1">
    <location>
        <begin position="127"/>
        <end position="139"/>
    </location>
</feature>
<proteinExistence type="predicted"/>
<name>A0AB34K0Y7_PRYPA</name>
<evidence type="ECO:0000313" key="3">
    <source>
        <dbReference type="Proteomes" id="UP001515480"/>
    </source>
</evidence>
<feature type="compositionally biased region" description="Gly residues" evidence="1">
    <location>
        <begin position="85"/>
        <end position="97"/>
    </location>
</feature>
<protein>
    <submittedName>
        <fullName evidence="2">Uncharacterized protein</fullName>
    </submittedName>
</protein>
<dbReference type="EMBL" id="JBGBPQ010000003">
    <property type="protein sequence ID" value="KAL1526531.1"/>
    <property type="molecule type" value="Genomic_DNA"/>
</dbReference>
<evidence type="ECO:0000256" key="1">
    <source>
        <dbReference type="SAM" id="MobiDB-lite"/>
    </source>
</evidence>
<comment type="caution">
    <text evidence="2">The sequence shown here is derived from an EMBL/GenBank/DDBJ whole genome shotgun (WGS) entry which is preliminary data.</text>
</comment>
<evidence type="ECO:0000313" key="2">
    <source>
        <dbReference type="EMBL" id="KAL1526531.1"/>
    </source>
</evidence>
<sequence length="221" mass="22941">MLQLRPTAWGHPRSRAAQGGRAGLWLTTAACVFALTLVRLCGQSYTCELLGGCDTPAVSRFSYSELLPSEQVEHSRTLAEEASGSGEGASGNDGELGSGSADISSGDEDSGDITGDTGSGSGFFEPPAVPPPSPVPPLNPGETRVEVVEFELTLGLERRRLQAAWTDSLLADLHAALRQVLGLPRQNVLLTPVGSVTTVHAIPGGGRTAVQIVQQFLPAAA</sequence>
<organism evidence="2 3">
    <name type="scientific">Prymnesium parvum</name>
    <name type="common">Toxic golden alga</name>
    <dbReference type="NCBI Taxonomy" id="97485"/>
    <lineage>
        <taxon>Eukaryota</taxon>
        <taxon>Haptista</taxon>
        <taxon>Haptophyta</taxon>
        <taxon>Prymnesiophyceae</taxon>
        <taxon>Prymnesiales</taxon>
        <taxon>Prymnesiaceae</taxon>
        <taxon>Prymnesium</taxon>
    </lineage>
</organism>
<feature type="region of interest" description="Disordered" evidence="1">
    <location>
        <begin position="72"/>
        <end position="141"/>
    </location>
</feature>